<reference evidence="7" key="1">
    <citation type="submission" date="2023-07" db="EMBL/GenBank/DDBJ databases">
        <title>30 novel species of actinomycetes from the DSMZ collection.</title>
        <authorList>
            <person name="Nouioui I."/>
        </authorList>
    </citation>
    <scope>NUCLEOTIDE SEQUENCE [LARGE SCALE GENOMIC DNA]</scope>
    <source>
        <strain evidence="7">DSM 41699</strain>
    </source>
</reference>
<dbReference type="RefSeq" id="WP_311693475.1">
    <property type="nucleotide sequence ID" value="NZ_JAVREY010000006.1"/>
</dbReference>
<protein>
    <submittedName>
        <fullName evidence="6">IclR family transcriptional regulator</fullName>
    </submittedName>
</protein>
<dbReference type="InterPro" id="IPR011991">
    <property type="entry name" value="ArsR-like_HTH"/>
</dbReference>
<dbReference type="PROSITE" id="PS51077">
    <property type="entry name" value="HTH_ICLR"/>
    <property type="match status" value="1"/>
</dbReference>
<dbReference type="InterPro" id="IPR036388">
    <property type="entry name" value="WH-like_DNA-bd_sf"/>
</dbReference>
<gene>
    <name evidence="6" type="ORF">RM764_08275</name>
</gene>
<dbReference type="PROSITE" id="PS51078">
    <property type="entry name" value="ICLR_ED"/>
    <property type="match status" value="1"/>
</dbReference>
<dbReference type="SUPFAM" id="SSF55781">
    <property type="entry name" value="GAF domain-like"/>
    <property type="match status" value="1"/>
</dbReference>
<dbReference type="PANTHER" id="PTHR30136">
    <property type="entry name" value="HELIX-TURN-HELIX TRANSCRIPTIONAL REGULATOR, ICLR FAMILY"/>
    <property type="match status" value="1"/>
</dbReference>
<dbReference type="SUPFAM" id="SSF46785">
    <property type="entry name" value="Winged helix' DNA-binding domain"/>
    <property type="match status" value="1"/>
</dbReference>
<dbReference type="InterPro" id="IPR014757">
    <property type="entry name" value="Tscrpt_reg_IclR_C"/>
</dbReference>
<dbReference type="Gene3D" id="1.10.10.10">
    <property type="entry name" value="Winged helix-like DNA-binding domain superfamily/Winged helix DNA-binding domain"/>
    <property type="match status" value="1"/>
</dbReference>
<dbReference type="Pfam" id="PF09339">
    <property type="entry name" value="HTH_IclR"/>
    <property type="match status" value="1"/>
</dbReference>
<comment type="caution">
    <text evidence="6">The sequence shown here is derived from an EMBL/GenBank/DDBJ whole genome shotgun (WGS) entry which is preliminary data.</text>
</comment>
<evidence type="ECO:0000259" key="4">
    <source>
        <dbReference type="PROSITE" id="PS51077"/>
    </source>
</evidence>
<sequence length="258" mass="28170">MESGKTQVVARVTTILNAIALHGAEGARLLDLARETGIARPTVHRILQELAEAGYVEQRPSRRYGLGPALYLLGLGAPSPINDFAGIEKVARRLADRTGDTVYVAMRRLDGVHYLTRADGSYPIRAVVVEVGETVPLGATFAGIALLSWHEPEAVEARLLANERLWRTMRAAELPDLQDTVAAVRRAIAQVHERGYFFDKDTVMRGVSGMAAPIPSRTADPYMAITISAINDRLPPSRVDELAPLLLEAAREITAFIR</sequence>
<evidence type="ECO:0000313" key="6">
    <source>
        <dbReference type="EMBL" id="MDT0463010.1"/>
    </source>
</evidence>
<dbReference type="SMART" id="SM00346">
    <property type="entry name" value="HTH_ICLR"/>
    <property type="match status" value="1"/>
</dbReference>
<keyword evidence="7" id="KW-1185">Reference proteome</keyword>
<name>A0ABU2TPX9_9ACTN</name>
<keyword evidence="2" id="KW-0238">DNA-binding</keyword>
<dbReference type="Pfam" id="PF01614">
    <property type="entry name" value="IclR_C"/>
    <property type="match status" value="1"/>
</dbReference>
<evidence type="ECO:0000256" key="2">
    <source>
        <dbReference type="ARBA" id="ARBA00023125"/>
    </source>
</evidence>
<keyword evidence="3" id="KW-0804">Transcription</keyword>
<dbReference type="CDD" id="cd00090">
    <property type="entry name" value="HTH_ARSR"/>
    <property type="match status" value="1"/>
</dbReference>
<accession>A0ABU2TPX9</accession>
<dbReference type="InterPro" id="IPR050707">
    <property type="entry name" value="HTH_MetabolicPath_Reg"/>
</dbReference>
<dbReference type="EMBL" id="JAVREY010000006">
    <property type="protein sequence ID" value="MDT0463010.1"/>
    <property type="molecule type" value="Genomic_DNA"/>
</dbReference>
<keyword evidence="1" id="KW-0805">Transcription regulation</keyword>
<dbReference type="Proteomes" id="UP001183809">
    <property type="component" value="Unassembled WGS sequence"/>
</dbReference>
<dbReference type="InterPro" id="IPR036390">
    <property type="entry name" value="WH_DNA-bd_sf"/>
</dbReference>
<evidence type="ECO:0000259" key="5">
    <source>
        <dbReference type="PROSITE" id="PS51078"/>
    </source>
</evidence>
<evidence type="ECO:0000256" key="3">
    <source>
        <dbReference type="ARBA" id="ARBA00023163"/>
    </source>
</evidence>
<dbReference type="Gene3D" id="3.30.450.40">
    <property type="match status" value="1"/>
</dbReference>
<dbReference type="InterPro" id="IPR029016">
    <property type="entry name" value="GAF-like_dom_sf"/>
</dbReference>
<proteinExistence type="predicted"/>
<feature type="domain" description="IclR-ED" evidence="5">
    <location>
        <begin position="69"/>
        <end position="258"/>
    </location>
</feature>
<dbReference type="PANTHER" id="PTHR30136:SF39">
    <property type="entry name" value="TRANSCRIPTIONAL REGULATORY PROTEIN"/>
    <property type="match status" value="1"/>
</dbReference>
<organism evidence="6 7">
    <name type="scientific">Streptomyces gibsoniae</name>
    <dbReference type="NCBI Taxonomy" id="3075529"/>
    <lineage>
        <taxon>Bacteria</taxon>
        <taxon>Bacillati</taxon>
        <taxon>Actinomycetota</taxon>
        <taxon>Actinomycetes</taxon>
        <taxon>Kitasatosporales</taxon>
        <taxon>Streptomycetaceae</taxon>
        <taxon>Streptomyces</taxon>
    </lineage>
</organism>
<dbReference type="InterPro" id="IPR005471">
    <property type="entry name" value="Tscrpt_reg_IclR_N"/>
</dbReference>
<evidence type="ECO:0000256" key="1">
    <source>
        <dbReference type="ARBA" id="ARBA00023015"/>
    </source>
</evidence>
<evidence type="ECO:0000313" key="7">
    <source>
        <dbReference type="Proteomes" id="UP001183809"/>
    </source>
</evidence>
<feature type="domain" description="HTH iclR-type" evidence="4">
    <location>
        <begin position="6"/>
        <end position="68"/>
    </location>
</feature>